<evidence type="ECO:0000256" key="1">
    <source>
        <dbReference type="SAM" id="MobiDB-lite"/>
    </source>
</evidence>
<dbReference type="EMBL" id="JYDP01000070">
    <property type="protein sequence ID" value="KRZ09646.1"/>
    <property type="molecule type" value="Genomic_DNA"/>
</dbReference>
<dbReference type="OrthoDB" id="21557at2759"/>
<reference evidence="2 3" key="1">
    <citation type="submission" date="2015-01" db="EMBL/GenBank/DDBJ databases">
        <title>Evolution of Trichinella species and genotypes.</title>
        <authorList>
            <person name="Korhonen P.K."/>
            <person name="Edoardo P."/>
            <person name="Giuseppe L.R."/>
            <person name="Gasser R.B."/>
        </authorList>
    </citation>
    <scope>NUCLEOTIDE SEQUENCE [LARGE SCALE GENOMIC DNA]</scope>
    <source>
        <strain evidence="2">ISS1029</strain>
    </source>
</reference>
<protein>
    <recommendedName>
        <fullName evidence="4">SAGA-associated factor 11</fullName>
    </recommendedName>
</protein>
<feature type="non-terminal residue" evidence="2">
    <location>
        <position position="1"/>
    </location>
</feature>
<feature type="region of interest" description="Disordered" evidence="1">
    <location>
        <begin position="127"/>
        <end position="167"/>
    </location>
</feature>
<name>A0A0V1HFW3_9BILA</name>
<dbReference type="Proteomes" id="UP000055024">
    <property type="component" value="Unassembled WGS sequence"/>
</dbReference>
<organism evidence="2 3">
    <name type="scientific">Trichinella zimbabwensis</name>
    <dbReference type="NCBI Taxonomy" id="268475"/>
    <lineage>
        <taxon>Eukaryota</taxon>
        <taxon>Metazoa</taxon>
        <taxon>Ecdysozoa</taxon>
        <taxon>Nematoda</taxon>
        <taxon>Enoplea</taxon>
        <taxon>Dorylaimia</taxon>
        <taxon>Trichinellida</taxon>
        <taxon>Trichinellidae</taxon>
        <taxon>Trichinella</taxon>
    </lineage>
</organism>
<evidence type="ECO:0000313" key="3">
    <source>
        <dbReference type="Proteomes" id="UP000055024"/>
    </source>
</evidence>
<evidence type="ECO:0008006" key="4">
    <source>
        <dbReference type="Google" id="ProtNLM"/>
    </source>
</evidence>
<sequence>LSIFLIGILVKMFDAKPSTLLEYTDMDYVDDLSINHDENERENNETVETTINATEELGSTADEMSESSSDVQLNLRDAQNAEETTPAENVSVERETDNSNNPEVFTVLNMLIDEQAVSIFFNMITDSDSSSASPTTQNGLETQTASSGSTNKAENSKSLGKKSRKGNSTKFISCVCPQCGLYKSYLRFSAHLEKCLRGGRNRRCVPINLMEAHLDAISGSEIDAAENSGDEEWSVSKKKSKRGKARDVKKKKDGKSLTKAQKLSAVQNEEKTESVPSEGVMMETVSTTVTTDIGSPTSTDACPKKAANQEDMDCKPDKQEE</sequence>
<dbReference type="AlphaFoldDB" id="A0A0V1HFW3"/>
<accession>A0A0V1HFW3</accession>
<feature type="region of interest" description="Disordered" evidence="1">
    <location>
        <begin position="226"/>
        <end position="321"/>
    </location>
</feature>
<proteinExistence type="predicted"/>
<feature type="compositionally biased region" description="Basic residues" evidence="1">
    <location>
        <begin position="236"/>
        <end position="253"/>
    </location>
</feature>
<feature type="region of interest" description="Disordered" evidence="1">
    <location>
        <begin position="79"/>
        <end position="101"/>
    </location>
</feature>
<comment type="caution">
    <text evidence="2">The sequence shown here is derived from an EMBL/GenBank/DDBJ whole genome shotgun (WGS) entry which is preliminary data.</text>
</comment>
<feature type="compositionally biased region" description="Basic and acidic residues" evidence="1">
    <location>
        <begin position="312"/>
        <end position="321"/>
    </location>
</feature>
<feature type="compositionally biased region" description="Polar residues" evidence="1">
    <location>
        <begin position="258"/>
        <end position="267"/>
    </location>
</feature>
<keyword evidence="3" id="KW-1185">Reference proteome</keyword>
<gene>
    <name evidence="2" type="ORF">T11_6076</name>
</gene>
<feature type="compositionally biased region" description="Polar residues" evidence="1">
    <location>
        <begin position="134"/>
        <end position="158"/>
    </location>
</feature>
<evidence type="ECO:0000313" key="2">
    <source>
        <dbReference type="EMBL" id="KRZ09646.1"/>
    </source>
</evidence>